<keyword evidence="2" id="KW-1185">Reference proteome</keyword>
<protein>
    <submittedName>
        <fullName evidence="1">Uncharacterized protein</fullName>
    </submittedName>
</protein>
<sequence>MPVLMEDKTQRETTMSGADYEFCAKCSNWTGNVENFSDIAHLMLFACERSGRLTPEGASEAGTHPALG</sequence>
<comment type="caution">
    <text evidence="1">The sequence shown here is derived from an EMBL/GenBank/DDBJ whole genome shotgun (WGS) entry which is preliminary data.</text>
</comment>
<gene>
    <name evidence="1" type="ORF">LMG28140_03336</name>
</gene>
<name>A0ABN7HVL7_9BURK</name>
<evidence type="ECO:0000313" key="1">
    <source>
        <dbReference type="EMBL" id="CAD6539118.1"/>
    </source>
</evidence>
<evidence type="ECO:0000313" key="2">
    <source>
        <dbReference type="Proteomes" id="UP000598032"/>
    </source>
</evidence>
<organism evidence="1 2">
    <name type="scientific">Paraburkholderia metrosideri</name>
    <dbReference type="NCBI Taxonomy" id="580937"/>
    <lineage>
        <taxon>Bacteria</taxon>
        <taxon>Pseudomonadati</taxon>
        <taxon>Pseudomonadota</taxon>
        <taxon>Betaproteobacteria</taxon>
        <taxon>Burkholderiales</taxon>
        <taxon>Burkholderiaceae</taxon>
        <taxon>Paraburkholderia</taxon>
    </lineage>
</organism>
<dbReference type="Proteomes" id="UP000598032">
    <property type="component" value="Unassembled WGS sequence"/>
</dbReference>
<dbReference type="EMBL" id="CAJHCP010000007">
    <property type="protein sequence ID" value="CAD6539118.1"/>
    <property type="molecule type" value="Genomic_DNA"/>
</dbReference>
<reference evidence="1 2" key="1">
    <citation type="submission" date="2020-10" db="EMBL/GenBank/DDBJ databases">
        <authorList>
            <person name="Peeters C."/>
        </authorList>
    </citation>
    <scope>NUCLEOTIDE SEQUENCE [LARGE SCALE GENOMIC DNA]</scope>
    <source>
        <strain evidence="1 2">LMG 28140</strain>
    </source>
</reference>
<accession>A0ABN7HVL7</accession>
<proteinExistence type="predicted"/>